<dbReference type="AlphaFoldDB" id="A0A8J7I0Y8"/>
<gene>
    <name evidence="1" type="ORF">I8752_13275</name>
</gene>
<proteinExistence type="predicted"/>
<dbReference type="EMBL" id="JAECZA010000051">
    <property type="protein sequence ID" value="MBH8573975.1"/>
    <property type="molecule type" value="Genomic_DNA"/>
</dbReference>
<accession>A0A8J7I0Y8</accession>
<dbReference type="RefSeq" id="WP_214432792.1">
    <property type="nucleotide sequence ID" value="NZ_CAWPUQ010000286.1"/>
</dbReference>
<sequence>MSFSQDKKKLLHTQLVKYGIHYRKAAKAAEILASETPDELLSYEEIQLTQEVCREWLKQRKRLHSIEENISF</sequence>
<comment type="caution">
    <text evidence="1">The sequence shown here is derived from an EMBL/GenBank/DDBJ whole genome shotgun (WGS) entry which is preliminary data.</text>
</comment>
<protein>
    <submittedName>
        <fullName evidence="1">Uncharacterized protein</fullName>
    </submittedName>
</protein>
<organism evidence="1 2">
    <name type="scientific">Dendronalium phyllosphericum CENA369</name>
    <dbReference type="NCBI Taxonomy" id="1725256"/>
    <lineage>
        <taxon>Bacteria</taxon>
        <taxon>Bacillati</taxon>
        <taxon>Cyanobacteriota</taxon>
        <taxon>Cyanophyceae</taxon>
        <taxon>Nostocales</taxon>
        <taxon>Nostocaceae</taxon>
        <taxon>Dendronalium</taxon>
        <taxon>Dendronalium phyllosphericum</taxon>
    </lineage>
</organism>
<dbReference type="Proteomes" id="UP000662314">
    <property type="component" value="Unassembled WGS sequence"/>
</dbReference>
<keyword evidence="2" id="KW-1185">Reference proteome</keyword>
<name>A0A8J7I0Y8_9NOST</name>
<reference evidence="1 2" key="1">
    <citation type="journal article" date="2021" name="Int. J. Syst. Evol. Microbiol.">
        <title>Amazonocrinis nigriterrae gen. nov., sp. nov., Atlanticothrix silvestris gen. nov., sp. nov. and Dendronalium phyllosphericum gen. nov., sp. nov., nostocacean cyanobacteria from Brazilian environments.</title>
        <authorList>
            <person name="Alvarenga D.O."/>
            <person name="Andreote A.P.D."/>
            <person name="Branco L.H.Z."/>
            <person name="Delbaje E."/>
            <person name="Cruz R.B."/>
            <person name="Varani A.M."/>
            <person name="Fiore M.F."/>
        </authorList>
    </citation>
    <scope>NUCLEOTIDE SEQUENCE [LARGE SCALE GENOMIC DNA]</scope>
    <source>
        <strain evidence="1 2">CENA369</strain>
    </source>
</reference>
<evidence type="ECO:0000313" key="2">
    <source>
        <dbReference type="Proteomes" id="UP000662314"/>
    </source>
</evidence>
<evidence type="ECO:0000313" key="1">
    <source>
        <dbReference type="EMBL" id="MBH8573975.1"/>
    </source>
</evidence>